<keyword evidence="3" id="KW-1185">Reference proteome</keyword>
<organism evidence="2 3">
    <name type="scientific">Aspergillus pseudoustus</name>
    <dbReference type="NCBI Taxonomy" id="1810923"/>
    <lineage>
        <taxon>Eukaryota</taxon>
        <taxon>Fungi</taxon>
        <taxon>Dikarya</taxon>
        <taxon>Ascomycota</taxon>
        <taxon>Pezizomycotina</taxon>
        <taxon>Eurotiomycetes</taxon>
        <taxon>Eurotiomycetidae</taxon>
        <taxon>Eurotiales</taxon>
        <taxon>Aspergillaceae</taxon>
        <taxon>Aspergillus</taxon>
        <taxon>Aspergillus subgen. Nidulantes</taxon>
    </lineage>
</organism>
<evidence type="ECO:0000313" key="2">
    <source>
        <dbReference type="EMBL" id="KAL2834699.1"/>
    </source>
</evidence>
<dbReference type="SUPFAM" id="SSF52047">
    <property type="entry name" value="RNI-like"/>
    <property type="match status" value="1"/>
</dbReference>
<feature type="domain" description="F-box" evidence="1">
    <location>
        <begin position="1"/>
        <end position="47"/>
    </location>
</feature>
<dbReference type="Pfam" id="PF24969">
    <property type="entry name" value="LRR_15"/>
    <property type="match status" value="1"/>
</dbReference>
<dbReference type="PROSITE" id="PS50181">
    <property type="entry name" value="FBOX"/>
    <property type="match status" value="1"/>
</dbReference>
<gene>
    <name evidence="2" type="ORF">BJY01DRAFT_252931</name>
</gene>
<proteinExistence type="predicted"/>
<evidence type="ECO:0000259" key="1">
    <source>
        <dbReference type="PROSITE" id="PS50181"/>
    </source>
</evidence>
<dbReference type="EMBL" id="JBFXLU010000216">
    <property type="protein sequence ID" value="KAL2834699.1"/>
    <property type="molecule type" value="Genomic_DNA"/>
</dbReference>
<dbReference type="Gene3D" id="3.80.10.10">
    <property type="entry name" value="Ribonuclease Inhibitor"/>
    <property type="match status" value="1"/>
</dbReference>
<dbReference type="InterPro" id="IPR001810">
    <property type="entry name" value="F-box_dom"/>
</dbReference>
<dbReference type="Proteomes" id="UP001610446">
    <property type="component" value="Unassembled WGS sequence"/>
</dbReference>
<evidence type="ECO:0000313" key="3">
    <source>
        <dbReference type="Proteomes" id="UP001610446"/>
    </source>
</evidence>
<comment type="caution">
    <text evidence="2">The sequence shown here is derived from an EMBL/GenBank/DDBJ whole genome shotgun (WGS) entry which is preliminary data.</text>
</comment>
<dbReference type="InterPro" id="IPR056867">
    <property type="entry name" value="LRR_15"/>
</dbReference>
<reference evidence="2 3" key="1">
    <citation type="submission" date="2024-07" db="EMBL/GenBank/DDBJ databases">
        <title>Section-level genome sequencing and comparative genomics of Aspergillus sections Usti and Cavernicolus.</title>
        <authorList>
            <consortium name="Lawrence Berkeley National Laboratory"/>
            <person name="Nybo J.L."/>
            <person name="Vesth T.C."/>
            <person name="Theobald S."/>
            <person name="Frisvad J.C."/>
            <person name="Larsen T.O."/>
            <person name="Kjaerboelling I."/>
            <person name="Rothschild-Mancinelli K."/>
            <person name="Lyhne E.K."/>
            <person name="Kogle M.E."/>
            <person name="Barry K."/>
            <person name="Clum A."/>
            <person name="Na H."/>
            <person name="Ledsgaard L."/>
            <person name="Lin J."/>
            <person name="Lipzen A."/>
            <person name="Kuo A."/>
            <person name="Riley R."/>
            <person name="Mondo S."/>
            <person name="Labutti K."/>
            <person name="Haridas S."/>
            <person name="Pangalinan J."/>
            <person name="Salamov A.A."/>
            <person name="Simmons B.A."/>
            <person name="Magnuson J.K."/>
            <person name="Chen J."/>
            <person name="Drula E."/>
            <person name="Henrissat B."/>
            <person name="Wiebenga A."/>
            <person name="Lubbers R.J."/>
            <person name="Gomes A.C."/>
            <person name="Makela M.R."/>
            <person name="Stajich J."/>
            <person name="Grigoriev I.V."/>
            <person name="Mortensen U.H."/>
            <person name="De Vries R.P."/>
            <person name="Baker S.E."/>
            <person name="Andersen M.R."/>
        </authorList>
    </citation>
    <scope>NUCLEOTIDE SEQUENCE [LARGE SCALE GENOMIC DNA]</scope>
    <source>
        <strain evidence="2 3">CBS 123904</strain>
    </source>
</reference>
<dbReference type="InterPro" id="IPR032675">
    <property type="entry name" value="LRR_dom_sf"/>
</dbReference>
<sequence>MAVLSILPAEILLLIVDDLSDHEATLNLTYTCRQLYTLLHLHVFRALEISHRNIRTLSRLTHAFAQDPRCAQTVRILRFIDGPARSSRNEIQYDPVIIRPLLEAIPYSSGHERATHEANLKAGHNHASWLAILLPLLPNLEELSLIFGYLEVYTLNLLHRIIPSNPKFNPYSAPVLSHLKHVSVRHQSTKFDLRTSYILPFFRLPSLTSFTGRMIRDNRDTDGRDPREQQEAWYAEIIAEVPYKPFSNVTHLTLEHSTTRSGFAALLYACKQLKALTFTHGYADGDEAHPPFAPRRFHRSLCRHRESLEELTICYADGVSRVSTEFEEGFIGSFRDFHRLRTLRLRAQNILAFEDGENAGANNTLFDVLPSAIEELVIEDFEDCYDQPHMAEQVKDLIREAGFERGRFPNLRRLEVKGLNPMRKGYKHNYGFPRVLPIWNEEWEGNEEWGM</sequence>
<accession>A0ABR4J3T5</accession>
<protein>
    <recommendedName>
        <fullName evidence="1">F-box domain-containing protein</fullName>
    </recommendedName>
</protein>
<name>A0ABR4J3T5_9EURO</name>